<dbReference type="Proteomes" id="UP001376459">
    <property type="component" value="Unassembled WGS sequence"/>
</dbReference>
<proteinExistence type="predicted"/>
<name>A0ABU8ULW9_9ACTN</name>
<keyword evidence="2" id="KW-1185">Reference proteome</keyword>
<reference evidence="1 2" key="1">
    <citation type="submission" date="2024-03" db="EMBL/GenBank/DDBJ databases">
        <title>Novel Streptomyces species of biotechnological and ecological value are a feature of Machair soil.</title>
        <authorList>
            <person name="Prole J.R."/>
            <person name="Goodfellow M."/>
            <person name="Allenby N."/>
            <person name="Ward A.C."/>
        </authorList>
    </citation>
    <scope>NUCLEOTIDE SEQUENCE [LARGE SCALE GENOMIC DNA]</scope>
    <source>
        <strain evidence="1 2">MS1.AVA.1</strain>
    </source>
</reference>
<protein>
    <submittedName>
        <fullName evidence="1">Uncharacterized protein</fullName>
    </submittedName>
</protein>
<dbReference type="EMBL" id="JBBKAK010000001">
    <property type="protein sequence ID" value="MEJ8669326.1"/>
    <property type="molecule type" value="Genomic_DNA"/>
</dbReference>
<accession>A0ABU8ULW9</accession>
<evidence type="ECO:0000313" key="2">
    <source>
        <dbReference type="Proteomes" id="UP001376459"/>
    </source>
</evidence>
<gene>
    <name evidence="1" type="ORF">WKI71_15380</name>
</gene>
<organism evidence="1 2">
    <name type="scientific">Streptomyces machairae</name>
    <dbReference type="NCBI Taxonomy" id="3134109"/>
    <lineage>
        <taxon>Bacteria</taxon>
        <taxon>Bacillati</taxon>
        <taxon>Actinomycetota</taxon>
        <taxon>Actinomycetes</taxon>
        <taxon>Kitasatosporales</taxon>
        <taxon>Streptomycetaceae</taxon>
        <taxon>Streptomyces</taxon>
    </lineage>
</organism>
<comment type="caution">
    <text evidence="1">The sequence shown here is derived from an EMBL/GenBank/DDBJ whole genome shotgun (WGS) entry which is preliminary data.</text>
</comment>
<sequence>MRGWLDAAASVARPVEGDEVVARRLEAVAELIGLRRTTRERAAR</sequence>
<evidence type="ECO:0000313" key="1">
    <source>
        <dbReference type="EMBL" id="MEJ8669326.1"/>
    </source>
</evidence>